<evidence type="ECO:0000259" key="2">
    <source>
        <dbReference type="PROSITE" id="PS51278"/>
    </source>
</evidence>
<dbReference type="GO" id="GO:0052699">
    <property type="term" value="P:ergothioneine biosynthetic process"/>
    <property type="evidence" value="ECO:0007669"/>
    <property type="project" value="InterPro"/>
</dbReference>
<keyword evidence="4" id="KW-1185">Reference proteome</keyword>
<feature type="domain" description="Glutamine amidotransferase type-2" evidence="2">
    <location>
        <begin position="2"/>
        <end position="260"/>
    </location>
</feature>
<protein>
    <recommendedName>
        <fullName evidence="2">Glutamine amidotransferase type-2 domain-containing protein</fullName>
    </recommendedName>
</protein>
<dbReference type="OrthoDB" id="9804310at2"/>
<sequence length="260" mass="29136">MCRIAAYLGPEIPLERLLMAPEHSLLVQSWAPRELRFARLNADGFGFGWFDEDGQPEVYRNITPIWADHNLPTLSRALRSDLWLAMVRSATPGFGNQVANTQPYRDGELLFTHNGYIERFRETARPILQRELSPSIEAEILGNTDSEYIFALLRQLLADDDELAVEAAIGEALGLISDWTGEGSSLLNLVLSDGERVYAARHAVNGECPSLYYSIDDERFPEGAQLVASEPLNDRAFWQPVPDHHILILDPEAPPELLAL</sequence>
<dbReference type="NCBIfam" id="TIGR03442">
    <property type="entry name" value="ergothioneine biosynthesis protein EgtC"/>
    <property type="match status" value="1"/>
</dbReference>
<gene>
    <name evidence="3" type="ORF">Thpro_022852</name>
</gene>
<dbReference type="InterPro" id="IPR029055">
    <property type="entry name" value="Ntn_hydrolases_N"/>
</dbReference>
<dbReference type="PANTHER" id="PTHR43187:SF1">
    <property type="entry name" value="GLUTAMINE AMIDOTRANSFERASE DUG3-RELATED"/>
    <property type="match status" value="1"/>
</dbReference>
<dbReference type="InterPro" id="IPR017808">
    <property type="entry name" value="EgtC"/>
</dbReference>
<dbReference type="SUPFAM" id="SSF56235">
    <property type="entry name" value="N-terminal nucleophile aminohydrolases (Ntn hydrolases)"/>
    <property type="match status" value="1"/>
</dbReference>
<proteinExistence type="predicted"/>
<evidence type="ECO:0000256" key="1">
    <source>
        <dbReference type="ARBA" id="ARBA00022962"/>
    </source>
</evidence>
<evidence type="ECO:0000313" key="4">
    <source>
        <dbReference type="Proteomes" id="UP000029273"/>
    </source>
</evidence>
<dbReference type="CDD" id="cd01908">
    <property type="entry name" value="YafJ"/>
    <property type="match status" value="1"/>
</dbReference>
<dbReference type="InterPro" id="IPR026869">
    <property type="entry name" value="EgtC-like"/>
</dbReference>
<evidence type="ECO:0000313" key="3">
    <source>
        <dbReference type="EMBL" id="OBS08602.1"/>
    </source>
</evidence>
<dbReference type="InterPro" id="IPR052373">
    <property type="entry name" value="Gamma-glu_amide_hydrolase"/>
</dbReference>
<comment type="caution">
    <text evidence="3">The sequence shown here is derived from an EMBL/GenBank/DDBJ whole genome shotgun (WGS) entry which is preliminary data.</text>
</comment>
<dbReference type="PANTHER" id="PTHR43187">
    <property type="entry name" value="GLUTAMINE AMIDOTRANSFERASE DUG3-RELATED"/>
    <property type="match status" value="1"/>
</dbReference>
<reference evidence="3 4" key="1">
    <citation type="journal article" date="2014" name="Genome Announc.">
        <title>Draft Genome Sequence of the Iron-Oxidizing, Acidophilic, and Halotolerant 'Thiobacillus prosperus' Type Strain DSM 5130.</title>
        <authorList>
            <person name="Ossandon F.J."/>
            <person name="Cardenas J.P."/>
            <person name="Corbett M."/>
            <person name="Quatrini R."/>
            <person name="Holmes D.S."/>
            <person name="Watkin E."/>
        </authorList>
    </citation>
    <scope>NUCLEOTIDE SEQUENCE [LARGE SCALE GENOMIC DNA]</scope>
    <source>
        <strain evidence="3 4">DSM 5130</strain>
    </source>
</reference>
<dbReference type="EMBL" id="JQSG02000006">
    <property type="protein sequence ID" value="OBS08602.1"/>
    <property type="molecule type" value="Genomic_DNA"/>
</dbReference>
<dbReference type="PROSITE" id="PS51278">
    <property type="entry name" value="GATASE_TYPE_2"/>
    <property type="match status" value="1"/>
</dbReference>
<dbReference type="STRING" id="160660.BJI67_12235"/>
<dbReference type="AlphaFoldDB" id="A0A1A6C210"/>
<dbReference type="Gene3D" id="3.60.20.10">
    <property type="entry name" value="Glutamine Phosphoribosylpyrophosphate, subunit 1, domain 1"/>
    <property type="match status" value="1"/>
</dbReference>
<keyword evidence="1" id="KW-0315">Glutamine amidotransferase</keyword>
<accession>A0A1A6C210</accession>
<dbReference type="Pfam" id="PF13230">
    <property type="entry name" value="GATase_4"/>
    <property type="match status" value="1"/>
</dbReference>
<dbReference type="RefSeq" id="WP_065089787.1">
    <property type="nucleotide sequence ID" value="NZ_JQSG02000006.1"/>
</dbReference>
<name>A0A1A6C210_9GAMM</name>
<organism evidence="3 4">
    <name type="scientific">Acidihalobacter prosperus</name>
    <dbReference type="NCBI Taxonomy" id="160660"/>
    <lineage>
        <taxon>Bacteria</taxon>
        <taxon>Pseudomonadati</taxon>
        <taxon>Pseudomonadota</taxon>
        <taxon>Gammaproteobacteria</taxon>
        <taxon>Chromatiales</taxon>
        <taxon>Ectothiorhodospiraceae</taxon>
        <taxon>Acidihalobacter</taxon>
    </lineage>
</organism>
<dbReference type="Proteomes" id="UP000029273">
    <property type="component" value="Unassembled WGS sequence"/>
</dbReference>
<dbReference type="InterPro" id="IPR017932">
    <property type="entry name" value="GATase_2_dom"/>
</dbReference>